<feature type="transmembrane region" description="Helical" evidence="7">
    <location>
        <begin position="174"/>
        <end position="197"/>
    </location>
</feature>
<comment type="similarity">
    <text evidence="7">Belongs to the binding-protein-dependent transport system permease family.</text>
</comment>
<organism evidence="9 10">
    <name type="scientific">Candidimonas humi</name>
    <dbReference type="NCBI Taxonomy" id="683355"/>
    <lineage>
        <taxon>Bacteria</taxon>
        <taxon>Pseudomonadati</taxon>
        <taxon>Pseudomonadota</taxon>
        <taxon>Betaproteobacteria</taxon>
        <taxon>Burkholderiales</taxon>
        <taxon>Alcaligenaceae</taxon>
        <taxon>Candidimonas</taxon>
    </lineage>
</organism>
<evidence type="ECO:0000256" key="3">
    <source>
        <dbReference type="ARBA" id="ARBA00022475"/>
    </source>
</evidence>
<dbReference type="RefSeq" id="WP_217965557.1">
    <property type="nucleotide sequence ID" value="NZ_JAHTBN010000007.1"/>
</dbReference>
<comment type="caution">
    <text evidence="9">The sequence shown here is derived from an EMBL/GenBank/DDBJ whole genome shotgun (WGS) entry which is preliminary data.</text>
</comment>
<keyword evidence="6 7" id="KW-0472">Membrane</keyword>
<dbReference type="PROSITE" id="PS50928">
    <property type="entry name" value="ABC_TM1"/>
    <property type="match status" value="1"/>
</dbReference>
<gene>
    <name evidence="9" type="ORF">ACFOY1_11835</name>
</gene>
<evidence type="ECO:0000256" key="2">
    <source>
        <dbReference type="ARBA" id="ARBA00022448"/>
    </source>
</evidence>
<dbReference type="Pfam" id="PF19300">
    <property type="entry name" value="BPD_transp_1_N"/>
    <property type="match status" value="1"/>
</dbReference>
<dbReference type="EMBL" id="JBHSBV010000004">
    <property type="protein sequence ID" value="MFC4201645.1"/>
    <property type="molecule type" value="Genomic_DNA"/>
</dbReference>
<feature type="domain" description="ABC transmembrane type-1" evidence="8">
    <location>
        <begin position="95"/>
        <end position="304"/>
    </location>
</feature>
<dbReference type="PANTHER" id="PTHR43163:SF6">
    <property type="entry name" value="DIPEPTIDE TRANSPORT SYSTEM PERMEASE PROTEIN DPPB-RELATED"/>
    <property type="match status" value="1"/>
</dbReference>
<feature type="transmembrane region" description="Helical" evidence="7">
    <location>
        <begin position="286"/>
        <end position="307"/>
    </location>
</feature>
<dbReference type="PANTHER" id="PTHR43163">
    <property type="entry name" value="DIPEPTIDE TRANSPORT SYSTEM PERMEASE PROTEIN DPPB-RELATED"/>
    <property type="match status" value="1"/>
</dbReference>
<keyword evidence="10" id="KW-1185">Reference proteome</keyword>
<feature type="transmembrane region" description="Helical" evidence="7">
    <location>
        <begin position="103"/>
        <end position="123"/>
    </location>
</feature>
<reference evidence="10" key="1">
    <citation type="journal article" date="2019" name="Int. J. Syst. Evol. Microbiol.">
        <title>The Global Catalogue of Microorganisms (GCM) 10K type strain sequencing project: providing services to taxonomists for standard genome sequencing and annotation.</title>
        <authorList>
            <consortium name="The Broad Institute Genomics Platform"/>
            <consortium name="The Broad Institute Genome Sequencing Center for Infectious Disease"/>
            <person name="Wu L."/>
            <person name="Ma J."/>
        </authorList>
    </citation>
    <scope>NUCLEOTIDE SEQUENCE [LARGE SCALE GENOMIC DNA]</scope>
    <source>
        <strain evidence="10">LMG 24813</strain>
    </source>
</reference>
<keyword evidence="2 7" id="KW-0813">Transport</keyword>
<keyword evidence="4 7" id="KW-0812">Transmembrane</keyword>
<dbReference type="Pfam" id="PF00528">
    <property type="entry name" value="BPD_transp_1"/>
    <property type="match status" value="1"/>
</dbReference>
<dbReference type="InterPro" id="IPR000515">
    <property type="entry name" value="MetI-like"/>
</dbReference>
<evidence type="ECO:0000256" key="4">
    <source>
        <dbReference type="ARBA" id="ARBA00022692"/>
    </source>
</evidence>
<feature type="transmembrane region" description="Helical" evidence="7">
    <location>
        <begin position="135"/>
        <end position="162"/>
    </location>
</feature>
<evidence type="ECO:0000256" key="1">
    <source>
        <dbReference type="ARBA" id="ARBA00004651"/>
    </source>
</evidence>
<feature type="transmembrane region" description="Helical" evidence="7">
    <location>
        <begin position="239"/>
        <end position="266"/>
    </location>
</feature>
<comment type="subcellular location">
    <subcellularLocation>
        <location evidence="1 7">Cell membrane</location>
        <topology evidence="1 7">Multi-pass membrane protein</topology>
    </subcellularLocation>
</comment>
<accession>A0ABV8NXJ4</accession>
<proteinExistence type="inferred from homology"/>
<evidence type="ECO:0000256" key="7">
    <source>
        <dbReference type="RuleBase" id="RU363032"/>
    </source>
</evidence>
<dbReference type="CDD" id="cd06261">
    <property type="entry name" value="TM_PBP2"/>
    <property type="match status" value="1"/>
</dbReference>
<name>A0ABV8NXJ4_9BURK</name>
<keyword evidence="5 7" id="KW-1133">Transmembrane helix</keyword>
<evidence type="ECO:0000313" key="9">
    <source>
        <dbReference type="EMBL" id="MFC4201645.1"/>
    </source>
</evidence>
<dbReference type="Proteomes" id="UP001595848">
    <property type="component" value="Unassembled WGS sequence"/>
</dbReference>
<keyword evidence="3" id="KW-1003">Cell membrane</keyword>
<feature type="transmembrane region" description="Helical" evidence="7">
    <location>
        <begin position="12"/>
        <end position="30"/>
    </location>
</feature>
<evidence type="ECO:0000259" key="8">
    <source>
        <dbReference type="PROSITE" id="PS50928"/>
    </source>
</evidence>
<evidence type="ECO:0000313" key="10">
    <source>
        <dbReference type="Proteomes" id="UP001595848"/>
    </source>
</evidence>
<dbReference type="InterPro" id="IPR045621">
    <property type="entry name" value="BPD_transp_1_N"/>
</dbReference>
<sequence length="314" mass="34271">MSNSVSFRIAQAIPVMLLVAVLTFFLMHLLPGDPAVIIAGDQASADAIQAIRHNLGLDRPLLEQLWLWISHLLRGNFGQSLILNQPVLSAVAERLPVTLSLTAVAFVITIPVGIGLGVIAAYWRDSWFDSAVMGFALLGVSVPNFWIATLSVVLFSVHLGWLPSAGYVPLAEGFWHWLAALIQPAVVLALFQIGFLARMTRSEMLEILDQDYVRTARAKGVSEFTTVGKHAFRNTLMSVVTVGGYILSLLIGGSVVVEQVFALPGIGRLLVQAIMARDYPTVQGTMLLLGFAFVLVNVLLDIVYTFVDPRVRYD</sequence>
<protein>
    <submittedName>
        <fullName evidence="9">ABC transporter permease</fullName>
    </submittedName>
</protein>
<evidence type="ECO:0000256" key="6">
    <source>
        <dbReference type="ARBA" id="ARBA00023136"/>
    </source>
</evidence>
<evidence type="ECO:0000256" key="5">
    <source>
        <dbReference type="ARBA" id="ARBA00022989"/>
    </source>
</evidence>